<feature type="domain" description="Heterokaryon incompatibility" evidence="2">
    <location>
        <begin position="202"/>
        <end position="365"/>
    </location>
</feature>
<reference evidence="3" key="1">
    <citation type="submission" date="2019-04" db="EMBL/GenBank/DDBJ databases">
        <title>Friends and foes A comparative genomics study of 23 Aspergillus species from section Flavi.</title>
        <authorList>
            <consortium name="DOE Joint Genome Institute"/>
            <person name="Kjaerbolling I."/>
            <person name="Vesth T."/>
            <person name="Frisvad J.C."/>
            <person name="Nybo J.L."/>
            <person name="Theobald S."/>
            <person name="Kildgaard S."/>
            <person name="Isbrandt T."/>
            <person name="Kuo A."/>
            <person name="Sato A."/>
            <person name="Lyhne E.K."/>
            <person name="Kogle M.E."/>
            <person name="Wiebenga A."/>
            <person name="Kun R.S."/>
            <person name="Lubbers R.J."/>
            <person name="Makela M.R."/>
            <person name="Barry K."/>
            <person name="Chovatia M."/>
            <person name="Clum A."/>
            <person name="Daum C."/>
            <person name="Haridas S."/>
            <person name="He G."/>
            <person name="LaButti K."/>
            <person name="Lipzen A."/>
            <person name="Mondo S."/>
            <person name="Riley R."/>
            <person name="Salamov A."/>
            <person name="Simmons B.A."/>
            <person name="Magnuson J.K."/>
            <person name="Henrissat B."/>
            <person name="Mortensen U.H."/>
            <person name="Larsen T.O."/>
            <person name="Devries R.P."/>
            <person name="Grigoriev I.V."/>
            <person name="Machida M."/>
            <person name="Baker S.E."/>
            <person name="Andersen M.R."/>
        </authorList>
    </citation>
    <scope>NUCLEOTIDE SEQUENCE [LARGE SCALE GENOMIC DNA]</scope>
    <source>
        <strain evidence="3">CBS 121.62</strain>
    </source>
</reference>
<name>A0A5N6GEL3_ASPFL</name>
<dbReference type="PANTHER" id="PTHR33112:SF9">
    <property type="entry name" value="HETEROKARYON INCOMPATIBILITY DOMAIN-CONTAINING PROTEIN"/>
    <property type="match status" value="1"/>
</dbReference>
<dbReference type="VEuPathDB" id="FungiDB:F9C07_1606849"/>
<dbReference type="EMBL" id="ML734716">
    <property type="protein sequence ID" value="KAB8240812.1"/>
    <property type="molecule type" value="Genomic_DNA"/>
</dbReference>
<evidence type="ECO:0000313" key="3">
    <source>
        <dbReference type="EMBL" id="KAB8240812.1"/>
    </source>
</evidence>
<sequence length="726" mass="81906">MPEEASSHLPIEKWPETCHLCSNIQSTTPERGIPRRTRRDIVDSAAKGCESCSLLLQGITYLIPDSESIWSVSFAPYNVSGSQDSRGNDLEGLFKLEIHASGTGWSHTWFLEFYSDLRNFRNLAVPFPQTGSAVNILTAPRDALSDNAFLTVSEWIKECDASHFDCKRHEDNTLPTRLLDIGCSNTDTIKLFEPHQHEKGNYACLSYCWGSAPFFKTEKATFEANKKGIAWTSLTKTFQDAIIMARRLRIRWLWIDALCIIQDDKDDWAAEAANMASVYESAYITISATKSRDSNGGLFSRTMETNLILRSKNENEYIIRVFADLFEGTVKKFNADYYFDSWHWEWNLFSPPLYPLLGRGWCYQERILSPRVLHFGHQEVLWECRTGVTCECKGLQRASSLKSALGKLGRRRWSSSVSGLKGNSKLLIKIQKGTNINDRTWRTIVQGYSNGALTRPSDRLSAISGLAKRVNMDTRDYLAGIWRPSLLHDLVWRVAHGPVPRPTCWIAPSWSWAATDSAVKFVGPRSGSRKSLSVRWHSTILKVSCKPKGSDPTGQVASGFLRAKGPLVPSYIAGLGSLSSPYHLVQNSPYSLCNDLFLDHPLEDRAEELTAAPPFGIYCLAMVTFPTQDDSPEDFTEDDFTEDDSTEDDSTEDDSTEDDSTEEYMKGCTYFLILRCIDIASQTYQRIGIGREIDWVKSIDPQSRRAPFVSNLFSKEATKDTEIEIK</sequence>
<dbReference type="PANTHER" id="PTHR33112">
    <property type="entry name" value="DOMAIN PROTEIN, PUTATIVE-RELATED"/>
    <property type="match status" value="1"/>
</dbReference>
<evidence type="ECO:0000256" key="1">
    <source>
        <dbReference type="SAM" id="MobiDB-lite"/>
    </source>
</evidence>
<feature type="region of interest" description="Disordered" evidence="1">
    <location>
        <begin position="631"/>
        <end position="662"/>
    </location>
</feature>
<protein>
    <submittedName>
        <fullName evidence="3">Heterokaryon incompatibility protein-domain-containing protein</fullName>
    </submittedName>
</protein>
<evidence type="ECO:0000259" key="2">
    <source>
        <dbReference type="Pfam" id="PF06985"/>
    </source>
</evidence>
<dbReference type="Proteomes" id="UP000325434">
    <property type="component" value="Unassembled WGS sequence"/>
</dbReference>
<accession>A0A5N6GEL3</accession>
<dbReference type="AlphaFoldDB" id="A0A5N6GEL3"/>
<gene>
    <name evidence="3" type="ORF">BDV35DRAFT_101653</name>
</gene>
<organism evidence="3">
    <name type="scientific">Aspergillus flavus</name>
    <dbReference type="NCBI Taxonomy" id="5059"/>
    <lineage>
        <taxon>Eukaryota</taxon>
        <taxon>Fungi</taxon>
        <taxon>Dikarya</taxon>
        <taxon>Ascomycota</taxon>
        <taxon>Pezizomycotina</taxon>
        <taxon>Eurotiomycetes</taxon>
        <taxon>Eurotiomycetidae</taxon>
        <taxon>Eurotiales</taxon>
        <taxon>Aspergillaceae</taxon>
        <taxon>Aspergillus</taxon>
        <taxon>Aspergillus subgen. Circumdati</taxon>
    </lineage>
</organism>
<dbReference type="Pfam" id="PF06985">
    <property type="entry name" value="HET"/>
    <property type="match status" value="1"/>
</dbReference>
<dbReference type="InterPro" id="IPR010730">
    <property type="entry name" value="HET"/>
</dbReference>
<proteinExistence type="predicted"/>
<dbReference type="VEuPathDB" id="FungiDB:AFLA_005423"/>